<protein>
    <recommendedName>
        <fullName evidence="3">ABM domain-containing protein</fullName>
    </recommendedName>
</protein>
<dbReference type="AlphaFoldDB" id="A0A067NKL8"/>
<dbReference type="OrthoDB" id="3830579at2759"/>
<dbReference type="Gene3D" id="3.30.70.100">
    <property type="match status" value="2"/>
</dbReference>
<dbReference type="Proteomes" id="UP000027073">
    <property type="component" value="Unassembled WGS sequence"/>
</dbReference>
<accession>A0A067NKL8</accession>
<reference evidence="2" key="1">
    <citation type="journal article" date="2014" name="Proc. Natl. Acad. Sci. U.S.A.">
        <title>Extensive sampling of basidiomycete genomes demonstrates inadequacy of the white-rot/brown-rot paradigm for wood decay fungi.</title>
        <authorList>
            <person name="Riley R."/>
            <person name="Salamov A.A."/>
            <person name="Brown D.W."/>
            <person name="Nagy L.G."/>
            <person name="Floudas D."/>
            <person name="Held B.W."/>
            <person name="Levasseur A."/>
            <person name="Lombard V."/>
            <person name="Morin E."/>
            <person name="Otillar R."/>
            <person name="Lindquist E.A."/>
            <person name="Sun H."/>
            <person name="LaButti K.M."/>
            <person name="Schmutz J."/>
            <person name="Jabbour D."/>
            <person name="Luo H."/>
            <person name="Baker S.E."/>
            <person name="Pisabarro A.G."/>
            <person name="Walton J.D."/>
            <person name="Blanchette R.A."/>
            <person name="Henrissat B."/>
            <person name="Martin F."/>
            <person name="Cullen D."/>
            <person name="Hibbett D.S."/>
            <person name="Grigoriev I.V."/>
        </authorList>
    </citation>
    <scope>NUCLEOTIDE SEQUENCE [LARGE SCALE GENOMIC DNA]</scope>
    <source>
        <strain evidence="2">PC15</strain>
    </source>
</reference>
<dbReference type="STRING" id="1137138.A0A067NKL8"/>
<evidence type="ECO:0000313" key="2">
    <source>
        <dbReference type="Proteomes" id="UP000027073"/>
    </source>
</evidence>
<proteinExistence type="predicted"/>
<organism evidence="1 2">
    <name type="scientific">Pleurotus ostreatus (strain PC15)</name>
    <name type="common">Oyster mushroom</name>
    <dbReference type="NCBI Taxonomy" id="1137138"/>
    <lineage>
        <taxon>Eukaryota</taxon>
        <taxon>Fungi</taxon>
        <taxon>Dikarya</taxon>
        <taxon>Basidiomycota</taxon>
        <taxon>Agaricomycotina</taxon>
        <taxon>Agaricomycetes</taxon>
        <taxon>Agaricomycetidae</taxon>
        <taxon>Agaricales</taxon>
        <taxon>Pleurotineae</taxon>
        <taxon>Pleurotaceae</taxon>
        <taxon>Pleurotus</taxon>
    </lineage>
</organism>
<gene>
    <name evidence="1" type="ORF">PLEOSDRAFT_1094693</name>
</gene>
<dbReference type="VEuPathDB" id="FungiDB:PLEOSDRAFT_1094693"/>
<dbReference type="EMBL" id="KL198012">
    <property type="protein sequence ID" value="KDQ24136.1"/>
    <property type="molecule type" value="Genomic_DNA"/>
</dbReference>
<evidence type="ECO:0000313" key="1">
    <source>
        <dbReference type="EMBL" id="KDQ24136.1"/>
    </source>
</evidence>
<dbReference type="HOGENOM" id="CLU_081631_3_0_1"/>
<name>A0A067NKL8_PLEO1</name>
<dbReference type="InParanoid" id="A0A067NKL8"/>
<evidence type="ECO:0008006" key="3">
    <source>
        <dbReference type="Google" id="ProtNLM"/>
    </source>
</evidence>
<sequence length="208" mass="22263">MPIVEFLTINTSEAYIKDPASSVQPLVDILKKTDGCITFYHGAQEEGEKTKGHVAIIWETYEHHAALMRDPSYPLVGEAFGLLLAPGIPQENASMDHITFSVDSETALSAPTTEIATFTLKEGGDPQDLDAALGDLAKSIDAADGAHPPCCWGSSRERGGLFFLLVGWDSSKAHIASASSRPAEVKVVTDRLRNLADVAVVHTAFSKA</sequence>